<evidence type="ECO:0000313" key="9">
    <source>
        <dbReference type="Proteomes" id="UP000001396"/>
    </source>
</evidence>
<dbReference type="PANTHER" id="PTHR10652:SF0">
    <property type="entry name" value="ADENYLYL CYCLASE-ASSOCIATED PROTEIN"/>
    <property type="match status" value="1"/>
</dbReference>
<gene>
    <name evidence="8" type="primary">cap</name>
    <name evidence="8" type="ORF">PPL_03685</name>
</gene>
<dbReference type="InterPro" id="IPR028417">
    <property type="entry name" value="CAP_CS_C"/>
</dbReference>
<evidence type="ECO:0000256" key="6">
    <source>
        <dbReference type="SAM" id="MobiDB-lite"/>
    </source>
</evidence>
<reference evidence="8 9" key="1">
    <citation type="journal article" date="2011" name="Genome Res.">
        <title>Phylogeny-wide analysis of social amoeba genomes highlights ancient origins for complex intercellular communication.</title>
        <authorList>
            <person name="Heidel A.J."/>
            <person name="Lawal H.M."/>
            <person name="Felder M."/>
            <person name="Schilde C."/>
            <person name="Helps N.R."/>
            <person name="Tunggal B."/>
            <person name="Rivero F."/>
            <person name="John U."/>
            <person name="Schleicher M."/>
            <person name="Eichinger L."/>
            <person name="Platzer M."/>
            <person name="Noegel A.A."/>
            <person name="Schaap P."/>
            <person name="Gloeckner G."/>
        </authorList>
    </citation>
    <scope>NUCLEOTIDE SEQUENCE [LARGE SCALE GENOMIC DNA]</scope>
    <source>
        <strain evidence="9">ATCC 26659 / Pp 5 / PN500</strain>
    </source>
</reference>
<dbReference type="FunCoup" id="D3B6D7">
    <property type="interactions" value="454"/>
</dbReference>
<dbReference type="InterPro" id="IPR001837">
    <property type="entry name" value="Adenylate_cyclase-assoc_CAP"/>
</dbReference>
<comment type="caution">
    <text evidence="8">The sequence shown here is derived from an EMBL/GenBank/DDBJ whole genome shotgun (WGS) entry which is preliminary data.</text>
</comment>
<dbReference type="EMBL" id="ADBJ01000017">
    <property type="protein sequence ID" value="EFA82907.1"/>
    <property type="molecule type" value="Genomic_DNA"/>
</dbReference>
<dbReference type="InterPro" id="IPR053950">
    <property type="entry name" value="CAP_N"/>
</dbReference>
<dbReference type="AlphaFoldDB" id="D3B6D7"/>
<feature type="domain" description="C-CAP/cofactor C-like" evidence="7">
    <location>
        <begin position="319"/>
        <end position="455"/>
    </location>
</feature>
<keyword evidence="9" id="KW-1185">Reference proteome</keyword>
<dbReference type="Pfam" id="PF01213">
    <property type="entry name" value="CAP_N-CM"/>
    <property type="match status" value="1"/>
</dbReference>
<evidence type="ECO:0000256" key="3">
    <source>
        <dbReference type="ARBA" id="ARBA00022475"/>
    </source>
</evidence>
<dbReference type="FunFam" id="2.160.20.70:FF:000001">
    <property type="entry name" value="Adenylyl cyclase-associated protein"/>
    <property type="match status" value="1"/>
</dbReference>
<evidence type="ECO:0000256" key="4">
    <source>
        <dbReference type="ARBA" id="ARBA00023136"/>
    </source>
</evidence>
<dbReference type="GO" id="GO:0008179">
    <property type="term" value="F:adenylate cyclase binding"/>
    <property type="evidence" value="ECO:0007669"/>
    <property type="project" value="TreeGrafter"/>
</dbReference>
<dbReference type="GO" id="GO:0019933">
    <property type="term" value="P:cAMP-mediated signaling"/>
    <property type="evidence" value="ECO:0007669"/>
    <property type="project" value="TreeGrafter"/>
</dbReference>
<dbReference type="OMA" id="KSQQTHK"/>
<dbReference type="InterPro" id="IPR016098">
    <property type="entry name" value="CAP/MinC_C"/>
</dbReference>
<sequence length="476" mass="50632">MSLESTLENLLKRLDQATSRLETVEKALASGATSGSAPAAAAPAASGAAVTEFQSLLDQHITPLVTLSKKLDGTLAQQIDELVQALQAEKALIGVAANSKKPSQEALLGLLAPINNHAQKVESIRSSNRPSKFFNNLSAISESIGFLSWVVVEPTPGPHVAEMKASSEFYTNRILKEFKGVNQDQVDWVQHLNTFLVELQKYIKQYHTTGLTWNPRGGDAPKSVGAAAPAAPAPSAGGPPPPPPPPVFVPETDNKPKADMSAVFSSLAKGEGVTSGLKKVTNDMKSKNNPNKSSVVKADDLKPKTTTTATGSKPAVVKPPKFALESNKWAVEHQVGNKNIIIAETDPRQTVYVYQCTDSVIQVKGKVNAITLDGCKKTAIVFENAIASCEIVNCTSVEIQVTGKVPSVSIDKCSGAQIYLSKDSLATEIVTSKSSEMNVLIPGATENDDMVEIAIPEQFKTVVQGTRLVTESMSHI</sequence>
<evidence type="ECO:0000313" key="8">
    <source>
        <dbReference type="EMBL" id="EFA82907.1"/>
    </source>
</evidence>
<protein>
    <recommendedName>
        <fullName evidence="5">Adenylyl cyclase-associated protein</fullName>
    </recommendedName>
</protein>
<dbReference type="GO" id="GO:0003779">
    <property type="term" value="F:actin binding"/>
    <property type="evidence" value="ECO:0007669"/>
    <property type="project" value="InterPro"/>
</dbReference>
<dbReference type="InterPro" id="IPR036222">
    <property type="entry name" value="CAP_N_sf"/>
</dbReference>
<feature type="compositionally biased region" description="Low complexity" evidence="6">
    <location>
        <begin position="220"/>
        <end position="236"/>
    </location>
</feature>
<name>D3B6D7_HETP5</name>
<dbReference type="FunFam" id="1.25.40.330:FF:000001">
    <property type="entry name" value="Adenylyl cyclase-associated protein"/>
    <property type="match status" value="1"/>
</dbReference>
<dbReference type="GeneID" id="31359172"/>
<dbReference type="Gene3D" id="1.25.40.330">
    <property type="entry name" value="Adenylate cyclase-associated CAP, N-terminal domain"/>
    <property type="match status" value="1"/>
</dbReference>
<dbReference type="SUPFAM" id="SSF101278">
    <property type="entry name" value="N-terminal domain of adenylylcyclase associated protein, CAP"/>
    <property type="match status" value="1"/>
</dbReference>
<evidence type="ECO:0000256" key="2">
    <source>
        <dbReference type="ARBA" id="ARBA00007659"/>
    </source>
</evidence>
<dbReference type="GO" id="GO:0007015">
    <property type="term" value="P:actin filament organization"/>
    <property type="evidence" value="ECO:0007669"/>
    <property type="project" value="TreeGrafter"/>
</dbReference>
<dbReference type="GO" id="GO:0005886">
    <property type="term" value="C:plasma membrane"/>
    <property type="evidence" value="ECO:0007669"/>
    <property type="project" value="UniProtKB-SubCell"/>
</dbReference>
<dbReference type="InterPro" id="IPR006599">
    <property type="entry name" value="CARP_motif"/>
</dbReference>
<dbReference type="PANTHER" id="PTHR10652">
    <property type="entry name" value="ADENYLYL CYCLASE-ASSOCIATED PROTEIN"/>
    <property type="match status" value="1"/>
</dbReference>
<dbReference type="InterPro" id="IPR036223">
    <property type="entry name" value="CAP_C_sf"/>
</dbReference>
<comment type="subcellular location">
    <subcellularLocation>
        <location evidence="1">Cell membrane</location>
        <topology evidence="1">Peripheral membrane protein</topology>
    </subcellularLocation>
</comment>
<keyword evidence="4" id="KW-0472">Membrane</keyword>
<dbReference type="Pfam" id="PF08603">
    <property type="entry name" value="CAP_C"/>
    <property type="match status" value="1"/>
</dbReference>
<dbReference type="SMART" id="SM00673">
    <property type="entry name" value="CARP"/>
    <property type="match status" value="2"/>
</dbReference>
<dbReference type="Gene3D" id="2.160.20.70">
    <property type="match status" value="1"/>
</dbReference>
<dbReference type="PROSITE" id="PS01089">
    <property type="entry name" value="CAP_2"/>
    <property type="match status" value="1"/>
</dbReference>
<dbReference type="Pfam" id="PF21938">
    <property type="entry name" value="CAP_N"/>
    <property type="match status" value="1"/>
</dbReference>
<dbReference type="InParanoid" id="D3B6D7"/>
<comment type="similarity">
    <text evidence="2 5">Belongs to the CAP family.</text>
</comment>
<dbReference type="InterPro" id="IPR013912">
    <property type="entry name" value="Adenylate_cyclase-assoc_CAP_C"/>
</dbReference>
<dbReference type="STRING" id="670386.D3B6D7"/>
<evidence type="ECO:0000256" key="5">
    <source>
        <dbReference type="RuleBase" id="RU000647"/>
    </source>
</evidence>
<dbReference type="PROSITE" id="PS01088">
    <property type="entry name" value="CAP_1"/>
    <property type="match status" value="1"/>
</dbReference>
<feature type="compositionally biased region" description="Pro residues" evidence="6">
    <location>
        <begin position="237"/>
        <end position="248"/>
    </location>
</feature>
<organism evidence="8 9">
    <name type="scientific">Heterostelium pallidum (strain ATCC 26659 / Pp 5 / PN500)</name>
    <name type="common">Cellular slime mold</name>
    <name type="synonym">Polysphondylium pallidum</name>
    <dbReference type="NCBI Taxonomy" id="670386"/>
    <lineage>
        <taxon>Eukaryota</taxon>
        <taxon>Amoebozoa</taxon>
        <taxon>Evosea</taxon>
        <taxon>Eumycetozoa</taxon>
        <taxon>Dictyostelia</taxon>
        <taxon>Acytosteliales</taxon>
        <taxon>Acytosteliaceae</taxon>
        <taxon>Heterostelium</taxon>
    </lineage>
</organism>
<proteinExistence type="inferred from homology"/>
<dbReference type="InterPro" id="IPR013992">
    <property type="entry name" value="Adenylate_cyclase-assoc_CAP_N"/>
</dbReference>
<feature type="region of interest" description="Disordered" evidence="6">
    <location>
        <begin position="217"/>
        <end position="255"/>
    </location>
</feature>
<feature type="region of interest" description="Disordered" evidence="6">
    <location>
        <begin position="280"/>
        <end position="314"/>
    </location>
</feature>
<dbReference type="PROSITE" id="PS51329">
    <property type="entry name" value="C_CAP_COFACTOR_C"/>
    <property type="match status" value="1"/>
</dbReference>
<dbReference type="SUPFAM" id="SSF69340">
    <property type="entry name" value="C-terminal domain of adenylylcyclase associated protein"/>
    <property type="match status" value="1"/>
</dbReference>
<evidence type="ECO:0000259" key="7">
    <source>
        <dbReference type="PROSITE" id="PS51329"/>
    </source>
</evidence>
<keyword evidence="3" id="KW-1003">Cell membrane</keyword>
<dbReference type="Proteomes" id="UP000001396">
    <property type="component" value="Unassembled WGS sequence"/>
</dbReference>
<dbReference type="GO" id="GO:0005737">
    <property type="term" value="C:cytoplasm"/>
    <property type="evidence" value="ECO:0007669"/>
    <property type="project" value="TreeGrafter"/>
</dbReference>
<dbReference type="InterPro" id="IPR018106">
    <property type="entry name" value="CAP_CS_N"/>
</dbReference>
<dbReference type="InterPro" id="IPR017901">
    <property type="entry name" value="C-CAP_CF_C-like"/>
</dbReference>
<evidence type="ECO:0000256" key="1">
    <source>
        <dbReference type="ARBA" id="ARBA00004202"/>
    </source>
</evidence>
<dbReference type="RefSeq" id="XP_020435024.1">
    <property type="nucleotide sequence ID" value="XM_020574610.1"/>
</dbReference>
<accession>D3B6D7</accession>